<comment type="subcellular location">
    <subcellularLocation>
        <location evidence="1">Cell inner membrane</location>
        <topology evidence="1">Multi-pass membrane protein</topology>
    </subcellularLocation>
</comment>
<dbReference type="GO" id="GO:0003333">
    <property type="term" value="P:amino acid transmembrane transport"/>
    <property type="evidence" value="ECO:0007669"/>
    <property type="project" value="InterPro"/>
</dbReference>
<keyword evidence="7 9" id="KW-1133">Transmembrane helix</keyword>
<dbReference type="OrthoDB" id="18749at2"/>
<evidence type="ECO:0000313" key="13">
    <source>
        <dbReference type="Proteomes" id="UP000681131"/>
    </source>
</evidence>
<dbReference type="InterPro" id="IPR013059">
    <property type="entry name" value="Trp_tyr_transpt"/>
</dbReference>
<gene>
    <name evidence="10" type="ORF">CDH04_03120</name>
    <name evidence="11" type="ORF">FZC43_03120</name>
</gene>
<dbReference type="EMBL" id="CP021781">
    <property type="protein sequence ID" value="AXA33466.1"/>
    <property type="molecule type" value="Genomic_DNA"/>
</dbReference>
<feature type="transmembrane region" description="Helical" evidence="9">
    <location>
        <begin position="347"/>
        <end position="368"/>
    </location>
</feature>
<feature type="transmembrane region" description="Helical" evidence="9">
    <location>
        <begin position="184"/>
        <end position="206"/>
    </location>
</feature>
<organism evidence="10 12">
    <name type="scientific">Francisella adeliensis</name>
    <dbReference type="NCBI Taxonomy" id="2007306"/>
    <lineage>
        <taxon>Bacteria</taxon>
        <taxon>Pseudomonadati</taxon>
        <taxon>Pseudomonadota</taxon>
        <taxon>Gammaproteobacteria</taxon>
        <taxon>Thiotrichales</taxon>
        <taxon>Francisellaceae</taxon>
        <taxon>Francisella</taxon>
    </lineage>
</organism>
<keyword evidence="13" id="KW-1185">Reference proteome</keyword>
<evidence type="ECO:0000256" key="2">
    <source>
        <dbReference type="ARBA" id="ARBA00022448"/>
    </source>
</evidence>
<dbReference type="PANTHER" id="PTHR46997">
    <property type="entry name" value="LOW AFFINITY TRYPTOPHAN PERMEASE-RELATED"/>
    <property type="match status" value="1"/>
</dbReference>
<dbReference type="Pfam" id="PF03222">
    <property type="entry name" value="Trp_Tyr_perm"/>
    <property type="match status" value="1"/>
</dbReference>
<reference evidence="10 12" key="1">
    <citation type="submission" date="2017-06" db="EMBL/GenBank/DDBJ databases">
        <title>Complete genome of Francisella adeliensis.</title>
        <authorList>
            <person name="Vallesi A."/>
            <person name="Sjodin A."/>
        </authorList>
    </citation>
    <scope>NUCLEOTIDE SEQUENCE [LARGE SCALE GENOMIC DNA]</scope>
    <source>
        <strain evidence="10 12">FDC440</strain>
    </source>
</reference>
<dbReference type="RefSeq" id="WP_112869639.1">
    <property type="nucleotide sequence ID" value="NZ_CP021781.1"/>
</dbReference>
<evidence type="ECO:0000256" key="8">
    <source>
        <dbReference type="ARBA" id="ARBA00023136"/>
    </source>
</evidence>
<keyword evidence="5 9" id="KW-0812">Transmembrane</keyword>
<feature type="transmembrane region" description="Helical" evidence="9">
    <location>
        <begin position="80"/>
        <end position="100"/>
    </location>
</feature>
<evidence type="ECO:0000313" key="10">
    <source>
        <dbReference type="EMBL" id="AXA33466.1"/>
    </source>
</evidence>
<keyword evidence="4" id="KW-0997">Cell inner membrane</keyword>
<sequence length="411" mass="45412">MSERASFTRRIGAALIIAGTCVGAGMLVIPLITASLGFVLSSVVLLVIALLMMATGYLIAEVNLEMPDGSNFSTMARETLGRFGQIIAWLSFLLLMYALTAAYTSQGSSLLKSLLSNVDISMPLWLNSIVFILILGSFVYKGAFAVDCLNKIFIAFKFLAFIALVVCISPYVQKVLIMTETTDINFVWITLPLLITSFGYHTVLPSMRSYLRSNKKDLHTAIILGGFVVPFIVYIIWEVITLGTIPLHSQNNDSFHYIVNHGNDITALVEAYHSSYNLLAVDTFATTFTSIAVTTSFLGVTLALFNFNQDTYKLNKPNHSSKILVFIITYLPPFIFAVYYPHGFVMALGYASIFVAVLLISLPAMMAWKVRNDKGTNTLVSKLYLSFIILAGVLMIFLQFATEFKLLPSFS</sequence>
<proteinExistence type="predicted"/>
<dbReference type="PRINTS" id="PR00166">
    <property type="entry name" value="AROAAPRMEASE"/>
</dbReference>
<feature type="transmembrane region" description="Helical" evidence="9">
    <location>
        <begin position="380"/>
        <end position="401"/>
    </location>
</feature>
<keyword evidence="8 9" id="KW-0472">Membrane</keyword>
<accession>A0A2Z4XXK4</accession>
<evidence type="ECO:0000313" key="11">
    <source>
        <dbReference type="EMBL" id="QIW11695.1"/>
    </source>
</evidence>
<evidence type="ECO:0000256" key="3">
    <source>
        <dbReference type="ARBA" id="ARBA00022475"/>
    </source>
</evidence>
<dbReference type="EMBL" id="CP043424">
    <property type="protein sequence ID" value="QIW11695.1"/>
    <property type="molecule type" value="Genomic_DNA"/>
</dbReference>
<dbReference type="GO" id="GO:0015173">
    <property type="term" value="F:aromatic amino acid transmembrane transporter activity"/>
    <property type="evidence" value="ECO:0007669"/>
    <property type="project" value="InterPro"/>
</dbReference>
<name>A0A2Z4XXK4_9GAMM</name>
<dbReference type="InterPro" id="IPR018227">
    <property type="entry name" value="Amino_acid_transport_2"/>
</dbReference>
<protein>
    <submittedName>
        <fullName evidence="11">Amino acid transporter</fullName>
    </submittedName>
</protein>
<feature type="transmembrane region" description="Helical" evidence="9">
    <location>
        <begin position="38"/>
        <end position="60"/>
    </location>
</feature>
<evidence type="ECO:0000256" key="5">
    <source>
        <dbReference type="ARBA" id="ARBA00022692"/>
    </source>
</evidence>
<evidence type="ECO:0000256" key="7">
    <source>
        <dbReference type="ARBA" id="ARBA00022989"/>
    </source>
</evidence>
<feature type="transmembrane region" description="Helical" evidence="9">
    <location>
        <begin position="284"/>
        <end position="307"/>
    </location>
</feature>
<evidence type="ECO:0000256" key="9">
    <source>
        <dbReference type="SAM" id="Phobius"/>
    </source>
</evidence>
<feature type="transmembrane region" description="Helical" evidence="9">
    <location>
        <begin position="323"/>
        <end position="341"/>
    </location>
</feature>
<keyword evidence="3" id="KW-1003">Cell membrane</keyword>
<keyword evidence="2" id="KW-0813">Transport</keyword>
<dbReference type="PANTHER" id="PTHR46997:SF2">
    <property type="entry name" value="TYROSINE-SPECIFIC TRANSPORT SYSTEM"/>
    <property type="match status" value="1"/>
</dbReference>
<dbReference type="Proteomes" id="UP000251120">
    <property type="component" value="Chromosome"/>
</dbReference>
<feature type="transmembrane region" description="Helical" evidence="9">
    <location>
        <begin position="12"/>
        <end position="32"/>
    </location>
</feature>
<dbReference type="KEGG" id="fad:CDH04_03120"/>
<evidence type="ECO:0000313" key="12">
    <source>
        <dbReference type="Proteomes" id="UP000251120"/>
    </source>
</evidence>
<feature type="transmembrane region" description="Helical" evidence="9">
    <location>
        <begin position="218"/>
        <end position="237"/>
    </location>
</feature>
<evidence type="ECO:0000256" key="6">
    <source>
        <dbReference type="ARBA" id="ARBA00022970"/>
    </source>
</evidence>
<dbReference type="AlphaFoldDB" id="A0A2Z4XXK4"/>
<evidence type="ECO:0000256" key="1">
    <source>
        <dbReference type="ARBA" id="ARBA00004429"/>
    </source>
</evidence>
<evidence type="ECO:0000256" key="4">
    <source>
        <dbReference type="ARBA" id="ARBA00022519"/>
    </source>
</evidence>
<dbReference type="Gene3D" id="1.20.1740.10">
    <property type="entry name" value="Amino acid/polyamine transporter I"/>
    <property type="match status" value="1"/>
</dbReference>
<dbReference type="GO" id="GO:0005886">
    <property type="term" value="C:plasma membrane"/>
    <property type="evidence" value="ECO:0007669"/>
    <property type="project" value="UniProtKB-SubCell"/>
</dbReference>
<feature type="transmembrane region" description="Helical" evidence="9">
    <location>
        <begin position="152"/>
        <end position="172"/>
    </location>
</feature>
<dbReference type="Proteomes" id="UP000681131">
    <property type="component" value="Chromosome"/>
</dbReference>
<feature type="transmembrane region" description="Helical" evidence="9">
    <location>
        <begin position="120"/>
        <end position="140"/>
    </location>
</feature>
<reference evidence="11 13" key="2">
    <citation type="submission" date="2019-08" db="EMBL/GenBank/DDBJ databases">
        <title>Complete genome sequences of Francisella adeliensis (FSC1325 and FSC1326).</title>
        <authorList>
            <person name="Ohrman C."/>
            <person name="Uneklint I."/>
            <person name="Vallesi A."/>
            <person name="Karlsson L."/>
            <person name="Sjodin A."/>
        </authorList>
    </citation>
    <scope>NUCLEOTIDE SEQUENCE [LARGE SCALE GENOMIC DNA]</scope>
    <source>
        <strain evidence="11 13">FSC1325</strain>
    </source>
</reference>
<keyword evidence="6" id="KW-0029">Amino-acid transport</keyword>